<dbReference type="CDD" id="cd06548">
    <property type="entry name" value="GH18_chitinase"/>
    <property type="match status" value="1"/>
</dbReference>
<dbReference type="RefSeq" id="WP_271712568.1">
    <property type="nucleotide sequence ID" value="NZ_AP024169.1"/>
</dbReference>
<keyword evidence="4" id="KW-0119">Carbohydrate metabolism</keyword>
<reference evidence="10 11" key="1">
    <citation type="submission" date="2020-11" db="EMBL/GenBank/DDBJ databases">
        <title>Draft genome sequencing of a Lachnospiraceae strain isolated from anoxic soil subjected to BSD treatment.</title>
        <authorList>
            <person name="Uek A."/>
            <person name="Tonouchi A."/>
        </authorList>
    </citation>
    <scope>NUCLEOTIDE SEQUENCE [LARGE SCALE GENOMIC DNA]</scope>
    <source>
        <strain evidence="10 11">TB5</strain>
    </source>
</reference>
<evidence type="ECO:0000259" key="9">
    <source>
        <dbReference type="PROSITE" id="PS51910"/>
    </source>
</evidence>
<dbReference type="AlphaFoldDB" id="A0A7R7EM82"/>
<dbReference type="GO" id="GO:0005975">
    <property type="term" value="P:carbohydrate metabolic process"/>
    <property type="evidence" value="ECO:0007669"/>
    <property type="project" value="InterPro"/>
</dbReference>
<dbReference type="Pfam" id="PF00704">
    <property type="entry name" value="Glyco_hydro_18"/>
    <property type="match status" value="1"/>
</dbReference>
<dbReference type="SUPFAM" id="SSF54556">
    <property type="entry name" value="Chitinase insertion domain"/>
    <property type="match status" value="1"/>
</dbReference>
<dbReference type="GO" id="GO:0006032">
    <property type="term" value="P:chitin catabolic process"/>
    <property type="evidence" value="ECO:0007669"/>
    <property type="project" value="UniProtKB-KW"/>
</dbReference>
<keyword evidence="5 6" id="KW-0326">Glycosidase</keyword>
<keyword evidence="8" id="KW-1133">Transmembrane helix</keyword>
<sequence length="387" mass="44223">MGRKNNILHKILFYFFIVTLFIFYLPNNIHLKAQTVTPKKIVGYYGAWAAYSSFTPDKIDVSKLTHINYAFANINQYNQISLGYPDIDLSNFSKLRALKKKKPGLKTLISVGGWTWSTRFSDIASTSASRAKFADSLVFFIDKYGFDGVDIDWEYPVSGGLSTNHRRAEDKKNFTLLLKAIRTKFNSRSITTKKHYLLTIAGGSGTWYVNNVELGILHQYIDYANVMTYDIHGPWDKYTDYNAPLYRSPSNTNAYNWSVDDSIKAWTKAGFPKKKMIVGVPFYGYIYHTATNKNYGRYQTFTSGQSISYSVIAEKYLNKNGFIRRFDNTTKVPWLFGNTTFISYDDPTSIAKKASYIKNNSLGGAAIWELSQDPKKVLLNSLYNQLK</sequence>
<keyword evidence="8" id="KW-0472">Membrane</keyword>
<comment type="catalytic activity">
    <reaction evidence="1">
        <text>Random endo-hydrolysis of N-acetyl-beta-D-glucosaminide (1-&gt;4)-beta-linkages in chitin and chitodextrins.</text>
        <dbReference type="EC" id="3.2.1.14"/>
    </reaction>
</comment>
<dbReference type="PROSITE" id="PS51910">
    <property type="entry name" value="GH18_2"/>
    <property type="match status" value="1"/>
</dbReference>
<dbReference type="InterPro" id="IPR001223">
    <property type="entry name" value="Glyco_hydro18_cat"/>
</dbReference>
<dbReference type="InterPro" id="IPR017853">
    <property type="entry name" value="GH"/>
</dbReference>
<keyword evidence="4" id="KW-0624">Polysaccharide degradation</keyword>
<dbReference type="Gene3D" id="3.20.20.80">
    <property type="entry name" value="Glycosidases"/>
    <property type="match status" value="1"/>
</dbReference>
<feature type="domain" description="GH18" evidence="9">
    <location>
        <begin position="39"/>
        <end position="387"/>
    </location>
</feature>
<evidence type="ECO:0000313" key="11">
    <source>
        <dbReference type="Proteomes" id="UP000595897"/>
    </source>
</evidence>
<dbReference type="PROSITE" id="PS01095">
    <property type="entry name" value="GH18_1"/>
    <property type="match status" value="1"/>
</dbReference>
<dbReference type="InterPro" id="IPR029070">
    <property type="entry name" value="Chitinase_insertion_sf"/>
</dbReference>
<name>A0A7R7EM82_9FIRM</name>
<keyword evidence="4" id="KW-0146">Chitin degradation</keyword>
<dbReference type="EMBL" id="AP024169">
    <property type="protein sequence ID" value="BCN31451.1"/>
    <property type="molecule type" value="Genomic_DNA"/>
</dbReference>
<proteinExistence type="inferred from homology"/>
<dbReference type="GO" id="GO:0008843">
    <property type="term" value="F:endochitinase activity"/>
    <property type="evidence" value="ECO:0007669"/>
    <property type="project" value="UniProtKB-EC"/>
</dbReference>
<keyword evidence="3 6" id="KW-0378">Hydrolase</keyword>
<protein>
    <recommendedName>
        <fullName evidence="2">chitinase</fullName>
        <ecNumber evidence="2">3.2.1.14</ecNumber>
    </recommendedName>
</protein>
<feature type="transmembrane region" description="Helical" evidence="8">
    <location>
        <begin position="7"/>
        <end position="25"/>
    </location>
</feature>
<keyword evidence="11" id="KW-1185">Reference proteome</keyword>
<evidence type="ECO:0000256" key="5">
    <source>
        <dbReference type="ARBA" id="ARBA00023295"/>
    </source>
</evidence>
<dbReference type="InterPro" id="IPR001579">
    <property type="entry name" value="Glyco_hydro_18_chit_AS"/>
</dbReference>
<dbReference type="KEGG" id="ahb:bsdtb5_27460"/>
<dbReference type="Gene3D" id="3.10.50.10">
    <property type="match status" value="1"/>
</dbReference>
<dbReference type="InterPro" id="IPR011583">
    <property type="entry name" value="Chitinase_II/V-like_cat"/>
</dbReference>
<dbReference type="GO" id="GO:0008061">
    <property type="term" value="F:chitin binding"/>
    <property type="evidence" value="ECO:0007669"/>
    <property type="project" value="InterPro"/>
</dbReference>
<keyword evidence="8" id="KW-0812">Transmembrane</keyword>
<evidence type="ECO:0000256" key="6">
    <source>
        <dbReference type="RuleBase" id="RU000489"/>
    </source>
</evidence>
<dbReference type="PANTHER" id="PTHR11177">
    <property type="entry name" value="CHITINASE"/>
    <property type="match status" value="1"/>
</dbReference>
<evidence type="ECO:0000256" key="4">
    <source>
        <dbReference type="ARBA" id="ARBA00023024"/>
    </source>
</evidence>
<accession>A0A7R7EM82</accession>
<dbReference type="Proteomes" id="UP000595897">
    <property type="component" value="Chromosome"/>
</dbReference>
<evidence type="ECO:0000256" key="1">
    <source>
        <dbReference type="ARBA" id="ARBA00000822"/>
    </source>
</evidence>
<evidence type="ECO:0000256" key="8">
    <source>
        <dbReference type="SAM" id="Phobius"/>
    </source>
</evidence>
<evidence type="ECO:0000256" key="2">
    <source>
        <dbReference type="ARBA" id="ARBA00012729"/>
    </source>
</evidence>
<dbReference type="SUPFAM" id="SSF51445">
    <property type="entry name" value="(Trans)glycosidases"/>
    <property type="match status" value="1"/>
</dbReference>
<dbReference type="PANTHER" id="PTHR11177:SF317">
    <property type="entry name" value="CHITINASE 12-RELATED"/>
    <property type="match status" value="1"/>
</dbReference>
<dbReference type="EC" id="3.2.1.14" evidence="2"/>
<evidence type="ECO:0000256" key="3">
    <source>
        <dbReference type="ARBA" id="ARBA00022801"/>
    </source>
</evidence>
<evidence type="ECO:0000256" key="7">
    <source>
        <dbReference type="RuleBase" id="RU004453"/>
    </source>
</evidence>
<evidence type="ECO:0000313" key="10">
    <source>
        <dbReference type="EMBL" id="BCN31451.1"/>
    </source>
</evidence>
<gene>
    <name evidence="10" type="ORF">bsdtb5_27460</name>
</gene>
<dbReference type="SMART" id="SM00636">
    <property type="entry name" value="Glyco_18"/>
    <property type="match status" value="1"/>
</dbReference>
<organism evidence="10 11">
    <name type="scientific">Anaeromicropila herbilytica</name>
    <dbReference type="NCBI Taxonomy" id="2785025"/>
    <lineage>
        <taxon>Bacteria</taxon>
        <taxon>Bacillati</taxon>
        <taxon>Bacillota</taxon>
        <taxon>Clostridia</taxon>
        <taxon>Lachnospirales</taxon>
        <taxon>Lachnospiraceae</taxon>
        <taxon>Anaeromicropila</taxon>
    </lineage>
</organism>
<dbReference type="InterPro" id="IPR050314">
    <property type="entry name" value="Glycosyl_Hydrlase_18"/>
</dbReference>
<comment type="similarity">
    <text evidence="7">Belongs to the glycosyl hydrolase 18 family.</text>
</comment>